<dbReference type="HOGENOM" id="CLU_763419_0_0_1"/>
<evidence type="ECO:0000313" key="6">
    <source>
        <dbReference type="EnsemblMetazoa" id="CapteP199059"/>
    </source>
</evidence>
<dbReference type="Pfam" id="PF00094">
    <property type="entry name" value="VWD"/>
    <property type="match status" value="1"/>
</dbReference>
<keyword evidence="1" id="KW-1015">Disulfide bond</keyword>
<dbReference type="GO" id="GO:0005615">
    <property type="term" value="C:extracellular space"/>
    <property type="evidence" value="ECO:0007669"/>
    <property type="project" value="TreeGrafter"/>
</dbReference>
<evidence type="ECO:0000259" key="4">
    <source>
        <dbReference type="PROSITE" id="PS51233"/>
    </source>
</evidence>
<keyword evidence="7" id="KW-1185">Reference proteome</keyword>
<reference evidence="5 7" key="2">
    <citation type="journal article" date="2013" name="Nature">
        <title>Insights into bilaterian evolution from three spiralian genomes.</title>
        <authorList>
            <person name="Simakov O."/>
            <person name="Marletaz F."/>
            <person name="Cho S.J."/>
            <person name="Edsinger-Gonzales E."/>
            <person name="Havlak P."/>
            <person name="Hellsten U."/>
            <person name="Kuo D.H."/>
            <person name="Larsson T."/>
            <person name="Lv J."/>
            <person name="Arendt D."/>
            <person name="Savage R."/>
            <person name="Osoegawa K."/>
            <person name="de Jong P."/>
            <person name="Grimwood J."/>
            <person name="Chapman J.A."/>
            <person name="Shapiro H."/>
            <person name="Aerts A."/>
            <person name="Otillar R.P."/>
            <person name="Terry A.Y."/>
            <person name="Boore J.L."/>
            <person name="Grigoriev I.V."/>
            <person name="Lindberg D.R."/>
            <person name="Seaver E.C."/>
            <person name="Weisblat D.A."/>
            <person name="Putnam N.H."/>
            <person name="Rokhsar D.S."/>
        </authorList>
    </citation>
    <scope>NUCLEOTIDE SEQUENCE</scope>
    <source>
        <strain evidence="5 7">I ESC-2004</strain>
    </source>
</reference>
<dbReference type="EMBL" id="KB299944">
    <property type="protein sequence ID" value="ELU07392.1"/>
    <property type="molecule type" value="Genomic_DNA"/>
</dbReference>
<dbReference type="PANTHER" id="PTHR11339:SF373">
    <property type="entry name" value="VWFD DOMAIN-CONTAINING PROTEIN"/>
    <property type="match status" value="1"/>
</dbReference>
<dbReference type="InterPro" id="IPR050780">
    <property type="entry name" value="Mucin_vWF_Thrombospondin_sf"/>
</dbReference>
<evidence type="ECO:0000256" key="2">
    <source>
        <dbReference type="ARBA" id="ARBA00023180"/>
    </source>
</evidence>
<keyword evidence="3" id="KW-0732">Signal</keyword>
<name>R7UTX8_CAPTE</name>
<accession>R7UTX8</accession>
<dbReference type="EMBL" id="AMQN01007087">
    <property type="status" value="NOT_ANNOTATED_CDS"/>
    <property type="molecule type" value="Genomic_DNA"/>
</dbReference>
<dbReference type="OrthoDB" id="6059693at2759"/>
<gene>
    <name evidence="5" type="ORF">CAPTEDRAFT_199059</name>
</gene>
<dbReference type="GO" id="GO:0031012">
    <property type="term" value="C:extracellular matrix"/>
    <property type="evidence" value="ECO:0007669"/>
    <property type="project" value="TreeGrafter"/>
</dbReference>
<dbReference type="Proteomes" id="UP000014760">
    <property type="component" value="Unassembled WGS sequence"/>
</dbReference>
<dbReference type="PANTHER" id="PTHR11339">
    <property type="entry name" value="EXTRACELLULAR MATRIX GLYCOPROTEIN RELATED"/>
    <property type="match status" value="1"/>
</dbReference>
<dbReference type="AlphaFoldDB" id="R7UTX8"/>
<reference evidence="7" key="1">
    <citation type="submission" date="2012-12" db="EMBL/GenBank/DDBJ databases">
        <authorList>
            <person name="Hellsten U."/>
            <person name="Grimwood J."/>
            <person name="Chapman J.A."/>
            <person name="Shapiro H."/>
            <person name="Aerts A."/>
            <person name="Otillar R.P."/>
            <person name="Terry A.Y."/>
            <person name="Boore J.L."/>
            <person name="Simakov O."/>
            <person name="Marletaz F."/>
            <person name="Cho S.-J."/>
            <person name="Edsinger-Gonzales E."/>
            <person name="Havlak P."/>
            <person name="Kuo D.-H."/>
            <person name="Larsson T."/>
            <person name="Lv J."/>
            <person name="Arendt D."/>
            <person name="Savage R."/>
            <person name="Osoegawa K."/>
            <person name="de Jong P."/>
            <person name="Lindberg D.R."/>
            <person name="Seaver E.C."/>
            <person name="Weisblat D.A."/>
            <person name="Putnam N.H."/>
            <person name="Grigoriev I.V."/>
            <person name="Rokhsar D.S."/>
        </authorList>
    </citation>
    <scope>NUCLEOTIDE SEQUENCE</scope>
    <source>
        <strain evidence="7">I ESC-2004</strain>
    </source>
</reference>
<feature type="chain" id="PRO_5008788373" description="VWFD domain-containing protein" evidence="3">
    <location>
        <begin position="23"/>
        <end position="363"/>
    </location>
</feature>
<keyword evidence="2" id="KW-0325">Glycoprotein</keyword>
<organism evidence="5">
    <name type="scientific">Capitella teleta</name>
    <name type="common">Polychaete worm</name>
    <dbReference type="NCBI Taxonomy" id="283909"/>
    <lineage>
        <taxon>Eukaryota</taxon>
        <taxon>Metazoa</taxon>
        <taxon>Spiralia</taxon>
        <taxon>Lophotrochozoa</taxon>
        <taxon>Annelida</taxon>
        <taxon>Polychaeta</taxon>
        <taxon>Sedentaria</taxon>
        <taxon>Scolecida</taxon>
        <taxon>Capitellidae</taxon>
        <taxon>Capitella</taxon>
    </lineage>
</organism>
<evidence type="ECO:0000256" key="3">
    <source>
        <dbReference type="SAM" id="SignalP"/>
    </source>
</evidence>
<evidence type="ECO:0000313" key="5">
    <source>
        <dbReference type="EMBL" id="ELU07392.1"/>
    </source>
</evidence>
<feature type="signal peptide" evidence="3">
    <location>
        <begin position="1"/>
        <end position="22"/>
    </location>
</feature>
<feature type="domain" description="VWFD" evidence="4">
    <location>
        <begin position="76"/>
        <end position="255"/>
    </location>
</feature>
<evidence type="ECO:0000256" key="1">
    <source>
        <dbReference type="ARBA" id="ARBA00023157"/>
    </source>
</evidence>
<dbReference type="STRING" id="283909.R7UTX8"/>
<dbReference type="OMA" id="DHTECEA"/>
<evidence type="ECO:0000313" key="7">
    <source>
        <dbReference type="Proteomes" id="UP000014760"/>
    </source>
</evidence>
<dbReference type="PROSITE" id="PS51233">
    <property type="entry name" value="VWFD"/>
    <property type="match status" value="1"/>
</dbReference>
<dbReference type="InterPro" id="IPR001846">
    <property type="entry name" value="VWF_type-D"/>
</dbReference>
<reference evidence="6" key="3">
    <citation type="submission" date="2015-06" db="UniProtKB">
        <authorList>
            <consortium name="EnsemblMetazoa"/>
        </authorList>
    </citation>
    <scope>IDENTIFICATION</scope>
</reference>
<proteinExistence type="predicted"/>
<sequence length="363" mass="40682">MKLDYFISFLLASARTVCVTEANFANLVGNLVSQTTPPATTLPTTKPTTAYPKDAHCPQGQTDATTNGHQTCVAAKDCTLFTSIVYWSYDRFRMHFKGTCYYTLSETREGIGADLEPFKLNVKTYLADHGKTSVDWIDIWMYDTHIKLLKGLRAFVNGVEVPPPSTSDPRWKIYIKGNYIFFKAQNGLEIFFMNYAMAKVRTPASYAGQLRGICGDMNGDKRNDMMTKGGVFSRDPLILGQSWMVQGAKENDRCAVYTPPGSSPEQCTDEEKKKVEANDWCGMIIMSDGPFPDFFHYPNPQRAFEDCVKEECEKPRGSEADQNRRRCDVIASFVKDVRNVAHLFGGSVDYDVFANASQCTFGA</sequence>
<protein>
    <recommendedName>
        <fullName evidence="4">VWFD domain-containing protein</fullName>
    </recommendedName>
</protein>
<dbReference type="EnsemblMetazoa" id="CapteT199059">
    <property type="protein sequence ID" value="CapteP199059"/>
    <property type="gene ID" value="CapteG199059"/>
</dbReference>
<dbReference type="SMART" id="SM00216">
    <property type="entry name" value="VWD"/>
    <property type="match status" value="1"/>
</dbReference>